<feature type="transmembrane region" description="Helical" evidence="1">
    <location>
        <begin position="20"/>
        <end position="38"/>
    </location>
</feature>
<dbReference type="EMBL" id="KY911091">
    <property type="protein sequence ID" value="AUN28128.1"/>
    <property type="molecule type" value="Genomic_DNA"/>
</dbReference>
<keyword evidence="1" id="KW-0812">Transmembrane</keyword>
<gene>
    <name evidence="3" type="primary">orf106b</name>
    <name evidence="2" type="synonym">orf106a</name>
</gene>
<organism evidence="3">
    <name type="scientific">Malassezia obtusa</name>
    <dbReference type="NCBI Taxonomy" id="76774"/>
    <lineage>
        <taxon>Eukaryota</taxon>
        <taxon>Fungi</taxon>
        <taxon>Dikarya</taxon>
        <taxon>Basidiomycota</taxon>
        <taxon>Ustilaginomycotina</taxon>
        <taxon>Malasseziomycetes</taxon>
        <taxon>Malasseziales</taxon>
        <taxon>Malasseziaceae</taxon>
        <taxon>Malassezia</taxon>
    </lineage>
</organism>
<dbReference type="EMBL" id="KY911091">
    <property type="protein sequence ID" value="AUN28131.1"/>
    <property type="molecule type" value="Genomic_DNA"/>
</dbReference>
<reference evidence="3" key="1">
    <citation type="submission" date="2017-04" db="EMBL/GenBank/DDBJ databases">
        <authorList>
            <person name="Afonso C.L."/>
            <person name="Miller P.J."/>
            <person name="Scott M.A."/>
            <person name="Spackman E."/>
            <person name="Goraichik I."/>
            <person name="Dimitrov K.M."/>
            <person name="Suarez D.L."/>
            <person name="Swayne D.E."/>
        </authorList>
    </citation>
    <scope>NUCLEOTIDE SEQUENCE</scope>
</reference>
<protein>
    <submittedName>
        <fullName evidence="3">Uncharacterized protein</fullName>
    </submittedName>
</protein>
<name>A0A2I6QCN2_9BASI</name>
<evidence type="ECO:0000313" key="2">
    <source>
        <dbReference type="EMBL" id="AUN28128.1"/>
    </source>
</evidence>
<keyword evidence="1" id="KW-1133">Transmembrane helix</keyword>
<dbReference type="AlphaFoldDB" id="A0A2I6QCN2"/>
<accession>A0A2I6QCN2</accession>
<geneLocation type="mitochondrion" evidence="3"/>
<sequence length="106" mass="13024">MYYSIYYYYYYIYFNIHTQYILPNIHTIITVFIILIFIHNTIYITNIQYYFPTIPHPSYQYTILFPYPSLTTLLPFPYLQYTYYSSTTNIHYTITSIHSIIINNTF</sequence>
<evidence type="ECO:0000256" key="1">
    <source>
        <dbReference type="SAM" id="Phobius"/>
    </source>
</evidence>
<keyword evidence="1" id="KW-0472">Membrane</keyword>
<keyword evidence="3" id="KW-0496">Mitochondrion</keyword>
<proteinExistence type="predicted"/>
<evidence type="ECO:0000313" key="3">
    <source>
        <dbReference type="EMBL" id="AUN28131.1"/>
    </source>
</evidence>